<protein>
    <submittedName>
        <fullName evidence="8">Serine/threonine-protein kinase</fullName>
    </submittedName>
</protein>
<dbReference type="InterPro" id="IPR013656">
    <property type="entry name" value="PAS_4"/>
</dbReference>
<dbReference type="STRING" id="391625.PPSIR1_00947"/>
<dbReference type="PANTHER" id="PTHR43289">
    <property type="entry name" value="MITOGEN-ACTIVATED PROTEIN KINASE KINASE KINASE 20-RELATED"/>
    <property type="match status" value="1"/>
</dbReference>
<dbReference type="SUPFAM" id="SSF56112">
    <property type="entry name" value="Protein kinase-like (PK-like)"/>
    <property type="match status" value="1"/>
</dbReference>
<dbReference type="GO" id="GO:0004674">
    <property type="term" value="F:protein serine/threonine kinase activity"/>
    <property type="evidence" value="ECO:0007669"/>
    <property type="project" value="TreeGrafter"/>
</dbReference>
<dbReference type="InterPro" id="IPR035965">
    <property type="entry name" value="PAS-like_dom_sf"/>
</dbReference>
<evidence type="ECO:0000259" key="7">
    <source>
        <dbReference type="PROSITE" id="PS50112"/>
    </source>
</evidence>
<dbReference type="PROSITE" id="PS50112">
    <property type="entry name" value="PAS"/>
    <property type="match status" value="1"/>
</dbReference>
<keyword evidence="4" id="KW-0067">ATP-binding</keyword>
<dbReference type="NCBIfam" id="TIGR00229">
    <property type="entry name" value="sensory_box"/>
    <property type="match status" value="2"/>
</dbReference>
<dbReference type="GO" id="GO:0006355">
    <property type="term" value="P:regulation of DNA-templated transcription"/>
    <property type="evidence" value="ECO:0007669"/>
    <property type="project" value="InterPro"/>
</dbReference>
<dbReference type="InterPro" id="IPR011009">
    <property type="entry name" value="Kinase-like_dom_sf"/>
</dbReference>
<dbReference type="PROSITE" id="PS00108">
    <property type="entry name" value="PROTEIN_KINASE_ST"/>
    <property type="match status" value="1"/>
</dbReference>
<dbReference type="GO" id="GO:0005524">
    <property type="term" value="F:ATP binding"/>
    <property type="evidence" value="ECO:0007669"/>
    <property type="project" value="UniProtKB-KW"/>
</dbReference>
<evidence type="ECO:0000259" key="6">
    <source>
        <dbReference type="PROSITE" id="PS50011"/>
    </source>
</evidence>
<feature type="region of interest" description="Disordered" evidence="5">
    <location>
        <begin position="310"/>
        <end position="332"/>
    </location>
</feature>
<evidence type="ECO:0000256" key="1">
    <source>
        <dbReference type="ARBA" id="ARBA00022679"/>
    </source>
</evidence>
<dbReference type="eggNOG" id="COG0515">
    <property type="taxonomic scope" value="Bacteria"/>
</dbReference>
<dbReference type="PROSITE" id="PS50011">
    <property type="entry name" value="PROTEIN_KINASE_DOM"/>
    <property type="match status" value="1"/>
</dbReference>
<gene>
    <name evidence="8" type="ORF">PPSIR1_00947</name>
</gene>
<dbReference type="PANTHER" id="PTHR43289:SF6">
    <property type="entry name" value="SERINE_THREONINE-PROTEIN KINASE NEKL-3"/>
    <property type="match status" value="1"/>
</dbReference>
<dbReference type="Gene3D" id="1.10.510.10">
    <property type="entry name" value="Transferase(Phosphotransferase) domain 1"/>
    <property type="match status" value="1"/>
</dbReference>
<dbReference type="eggNOG" id="COG3829">
    <property type="taxonomic scope" value="Bacteria"/>
</dbReference>
<evidence type="ECO:0000256" key="2">
    <source>
        <dbReference type="ARBA" id="ARBA00022741"/>
    </source>
</evidence>
<dbReference type="SUPFAM" id="SSF55785">
    <property type="entry name" value="PYP-like sensor domain (PAS domain)"/>
    <property type="match status" value="2"/>
</dbReference>
<dbReference type="CDD" id="cd14014">
    <property type="entry name" value="STKc_PknB_like"/>
    <property type="match status" value="1"/>
</dbReference>
<evidence type="ECO:0000313" key="9">
    <source>
        <dbReference type="Proteomes" id="UP000005801"/>
    </source>
</evidence>
<sequence>MLDTLTGTPDNGLRIAALALEYGLIEGAQFSQACLLWAADGARDVDAILIERGWLDAEAHAALVERLTEPPLRPSLVVPEVGGGGLVEGDTVTLIASSAGLDATPAAGLGYGRPTLVGSRLGPLRFVPEGSGVSVRERLELRGLHSSGGIGEVWRAFDEVLEREVALKRLRDDRDAGSNRARFMREAKITGQLAHPGVVPVYDFNAAPDGSRSFYTMRFVRGRTLREVIADFHDTRMREAQPLIAGAFVDLLGAFVSVCKTVAFAHSRGIIHRDLKGENIMIGDYGEVVVLDWGLAKRIAAAEVVEIESEVADRDEGGEAATGEASESMTSPLQTMQGERLGTPAYMAPEQARGAIDQLGPQTDVYGLSAILYAILTGGPPFSGDSAVAVMHAVLHEPPLPPSELTHDVPEALEALCLRGLAKDLSDRPGSAAELAEVVQGWLRALAERRRDEAERERFFDLSLDLLALVDSSDALIQTNAAWAEALGVGAAERGPGAPFLARLDPRDREAVRATLAELRASGGQASFEARMPDAGGATRWVDWSARALPSQSELYLVGRDVTTRRESEAEARGLVECAPDATCVADAQGVIVRVNAQLERLFGYPREELIGAPIETLVPAASRARHQGHVAGFVRDPAVRPMASGLPLEAQHRDGTVFPVEVSLGHVRTPSRLLIVAAIRRWT</sequence>
<name>A6GCC3_9BACT</name>
<dbReference type="SMART" id="SM00091">
    <property type="entry name" value="PAS"/>
    <property type="match status" value="2"/>
</dbReference>
<keyword evidence="1" id="KW-0808">Transferase</keyword>
<dbReference type="EMBL" id="ABCS01000064">
    <property type="protein sequence ID" value="EDM76482.1"/>
    <property type="molecule type" value="Genomic_DNA"/>
</dbReference>
<dbReference type="InterPro" id="IPR000719">
    <property type="entry name" value="Prot_kinase_dom"/>
</dbReference>
<evidence type="ECO:0000256" key="3">
    <source>
        <dbReference type="ARBA" id="ARBA00022777"/>
    </source>
</evidence>
<dbReference type="InterPro" id="IPR008271">
    <property type="entry name" value="Ser/Thr_kinase_AS"/>
</dbReference>
<dbReference type="Gene3D" id="3.30.450.20">
    <property type="entry name" value="PAS domain"/>
    <property type="match status" value="2"/>
</dbReference>
<dbReference type="eggNOG" id="COG2202">
    <property type="taxonomic scope" value="Bacteria"/>
</dbReference>
<dbReference type="SMART" id="SM00220">
    <property type="entry name" value="S_TKc"/>
    <property type="match status" value="1"/>
</dbReference>
<dbReference type="Pfam" id="PF08448">
    <property type="entry name" value="PAS_4"/>
    <property type="match status" value="1"/>
</dbReference>
<dbReference type="InterPro" id="IPR013767">
    <property type="entry name" value="PAS_fold"/>
</dbReference>
<evidence type="ECO:0000313" key="8">
    <source>
        <dbReference type="EMBL" id="EDM76482.1"/>
    </source>
</evidence>
<proteinExistence type="predicted"/>
<dbReference type="Pfam" id="PF00989">
    <property type="entry name" value="PAS"/>
    <property type="match status" value="1"/>
</dbReference>
<dbReference type="Gene3D" id="3.30.200.20">
    <property type="entry name" value="Phosphorylase Kinase, domain 1"/>
    <property type="match status" value="1"/>
</dbReference>
<feature type="compositionally biased region" description="Low complexity" evidence="5">
    <location>
        <begin position="319"/>
        <end position="331"/>
    </location>
</feature>
<dbReference type="Pfam" id="PF00069">
    <property type="entry name" value="Pkinase"/>
    <property type="match status" value="1"/>
</dbReference>
<keyword evidence="3 8" id="KW-0418">Kinase</keyword>
<reference evidence="8 9" key="1">
    <citation type="submission" date="2007-06" db="EMBL/GenBank/DDBJ databases">
        <authorList>
            <person name="Shimkets L."/>
            <person name="Ferriera S."/>
            <person name="Johnson J."/>
            <person name="Kravitz S."/>
            <person name="Beeson K."/>
            <person name="Sutton G."/>
            <person name="Rogers Y.-H."/>
            <person name="Friedman R."/>
            <person name="Frazier M."/>
            <person name="Venter J.C."/>
        </authorList>
    </citation>
    <scope>NUCLEOTIDE SEQUENCE [LARGE SCALE GENOMIC DNA]</scope>
    <source>
        <strain evidence="8 9">SIR-1</strain>
    </source>
</reference>
<feature type="domain" description="Protein kinase" evidence="6">
    <location>
        <begin position="139"/>
        <end position="443"/>
    </location>
</feature>
<evidence type="ECO:0000256" key="4">
    <source>
        <dbReference type="ARBA" id="ARBA00022840"/>
    </source>
</evidence>
<evidence type="ECO:0000256" key="5">
    <source>
        <dbReference type="SAM" id="MobiDB-lite"/>
    </source>
</evidence>
<keyword evidence="2" id="KW-0547">Nucleotide-binding</keyword>
<feature type="domain" description="PAS" evidence="7">
    <location>
        <begin position="568"/>
        <end position="612"/>
    </location>
</feature>
<dbReference type="Proteomes" id="UP000005801">
    <property type="component" value="Unassembled WGS sequence"/>
</dbReference>
<dbReference type="CDD" id="cd00130">
    <property type="entry name" value="PAS"/>
    <property type="match status" value="2"/>
</dbReference>
<organism evidence="8 9">
    <name type="scientific">Plesiocystis pacifica SIR-1</name>
    <dbReference type="NCBI Taxonomy" id="391625"/>
    <lineage>
        <taxon>Bacteria</taxon>
        <taxon>Pseudomonadati</taxon>
        <taxon>Myxococcota</taxon>
        <taxon>Polyangia</taxon>
        <taxon>Nannocystales</taxon>
        <taxon>Nannocystaceae</taxon>
        <taxon>Plesiocystis</taxon>
    </lineage>
</organism>
<comment type="caution">
    <text evidence="8">The sequence shown here is derived from an EMBL/GenBank/DDBJ whole genome shotgun (WGS) entry which is preliminary data.</text>
</comment>
<dbReference type="InterPro" id="IPR000014">
    <property type="entry name" value="PAS"/>
</dbReference>
<dbReference type="AlphaFoldDB" id="A6GCC3"/>
<accession>A6GCC3</accession>
<keyword evidence="9" id="KW-1185">Reference proteome</keyword>